<dbReference type="PANTHER" id="PTHR30548">
    <property type="entry name" value="2-HYDROXYGLUTARYL-COA DEHYDRATASE, D-COMPONENT-RELATED"/>
    <property type="match status" value="1"/>
</dbReference>
<accession>A0A6S6R4S8</accession>
<dbReference type="Gene3D" id="3.40.50.11890">
    <property type="match status" value="1"/>
</dbReference>
<dbReference type="Gene3D" id="3.40.50.11900">
    <property type="match status" value="1"/>
</dbReference>
<keyword evidence="4" id="KW-0408">Iron</keyword>
<evidence type="ECO:0000256" key="5">
    <source>
        <dbReference type="ARBA" id="ARBA00023014"/>
    </source>
</evidence>
<keyword evidence="7" id="KW-1185">Reference proteome</keyword>
<dbReference type="InterPro" id="IPR010327">
    <property type="entry name" value="FldB/FldC_alpha/beta"/>
</dbReference>
<evidence type="ECO:0000256" key="4">
    <source>
        <dbReference type="ARBA" id="ARBA00023004"/>
    </source>
</evidence>
<comment type="similarity">
    <text evidence="2">Belongs to the FldB/FldC dehydratase alpha/beta subunit family.</text>
</comment>
<dbReference type="SMR" id="A0A6S6R4S8"/>
<dbReference type="GO" id="GO:0016836">
    <property type="term" value="F:hydro-lyase activity"/>
    <property type="evidence" value="ECO:0007669"/>
    <property type="project" value="UniProtKB-ARBA"/>
</dbReference>
<evidence type="ECO:0000313" key="6">
    <source>
        <dbReference type="EMBL" id="BCJ94420.1"/>
    </source>
</evidence>
<dbReference type="PANTHER" id="PTHR30548:SF5">
    <property type="entry name" value="SUBUNIT OF OXYGEN-SENSITIVE 2-HYDROXYISOCAPROYL-COA DEHYDRATASE"/>
    <property type="match status" value="1"/>
</dbReference>
<keyword evidence="5" id="KW-0411">Iron-sulfur</keyword>
<dbReference type="GO" id="GO:0046872">
    <property type="term" value="F:metal ion binding"/>
    <property type="evidence" value="ECO:0007669"/>
    <property type="project" value="UniProtKB-KW"/>
</dbReference>
<evidence type="ECO:0000256" key="2">
    <source>
        <dbReference type="ARBA" id="ARBA00005806"/>
    </source>
</evidence>
<sequence>MKINEIYLECHRIVDNPIKYMKEEKEKTGQKYIGYICIFPPEELLHASGYIPVRIMGFSNKFINSEKYITSNCCEYVKSMIDFLSSEDAEILDGVVFGHCCDTLQVTANIAPTITNKNIFVYNVPANLDSEAAFNYVKKEICNFRSELEETLSIQLKEEKMEESYNTYKENRRLLKELYRLRKDNTGLISGYDSLAVIMAGLYMPKEKHNELLRELLNQLENETQQQLKSEKKKILISGILNLNLNIIKAIEESDAIVMNDDLCEGARMIPRNEVCEYKYPDAFAENTTSLFCPVKNYKHSSYEQILRDKYTETGCNGIIFVYFPFCDPQFMEYAYVKKKFAEEKIKTLLIETVINTNNFAQLQTRIEAFVESL</sequence>
<dbReference type="Proteomes" id="UP000515561">
    <property type="component" value="Chromosome"/>
</dbReference>
<evidence type="ECO:0000313" key="7">
    <source>
        <dbReference type="Proteomes" id="UP000515561"/>
    </source>
</evidence>
<reference evidence="6 7" key="1">
    <citation type="journal article" date="2016" name="Int. J. Syst. Evol. Microbiol.">
        <title>Descriptions of Anaerotaenia torta gen. nov., sp. nov. and Anaerocolumna cellulosilytica gen. nov., sp. nov. isolated from a methanogenic reactor of cattle waste.</title>
        <authorList>
            <person name="Uek A."/>
            <person name="Ohtaki Y."/>
            <person name="Kaku N."/>
            <person name="Ueki K."/>
        </authorList>
    </citation>
    <scope>NUCLEOTIDE SEQUENCE [LARGE SCALE GENOMIC DNA]</scope>
    <source>
        <strain evidence="6 7">SN021</strain>
    </source>
</reference>
<proteinExistence type="inferred from homology"/>
<name>A0A6S6R4S8_9FIRM</name>
<dbReference type="KEGG" id="acel:acsn021_19890"/>
<dbReference type="RefSeq" id="WP_184093343.1">
    <property type="nucleotide sequence ID" value="NZ_AP023367.1"/>
</dbReference>
<dbReference type="EMBL" id="AP023367">
    <property type="protein sequence ID" value="BCJ94420.1"/>
    <property type="molecule type" value="Genomic_DNA"/>
</dbReference>
<keyword evidence="3" id="KW-0479">Metal-binding</keyword>
<comment type="cofactor">
    <cofactor evidence="1">
        <name>[4Fe-4S] cluster</name>
        <dbReference type="ChEBI" id="CHEBI:49883"/>
    </cofactor>
</comment>
<gene>
    <name evidence="6" type="primary">fldC</name>
    <name evidence="6" type="ORF">acsn021_19890</name>
</gene>
<dbReference type="Pfam" id="PF06050">
    <property type="entry name" value="HGD-D"/>
    <property type="match status" value="1"/>
</dbReference>
<dbReference type="GO" id="GO:0051536">
    <property type="term" value="F:iron-sulfur cluster binding"/>
    <property type="evidence" value="ECO:0007669"/>
    <property type="project" value="UniProtKB-KW"/>
</dbReference>
<dbReference type="Gene3D" id="1.20.1270.370">
    <property type="match status" value="1"/>
</dbReference>
<organism evidence="6 7">
    <name type="scientific">Anaerocolumna cellulosilytica</name>
    <dbReference type="NCBI Taxonomy" id="433286"/>
    <lineage>
        <taxon>Bacteria</taxon>
        <taxon>Bacillati</taxon>
        <taxon>Bacillota</taxon>
        <taxon>Clostridia</taxon>
        <taxon>Lachnospirales</taxon>
        <taxon>Lachnospiraceae</taxon>
        <taxon>Anaerocolumna</taxon>
    </lineage>
</organism>
<evidence type="ECO:0000256" key="3">
    <source>
        <dbReference type="ARBA" id="ARBA00022723"/>
    </source>
</evidence>
<protein>
    <submittedName>
        <fullName evidence="6">R-phenyllactate dehydratase small subunit</fullName>
    </submittedName>
</protein>
<evidence type="ECO:0000256" key="1">
    <source>
        <dbReference type="ARBA" id="ARBA00001966"/>
    </source>
</evidence>
<dbReference type="AlphaFoldDB" id="A0A6S6R4S8"/>